<name>A0AAV0V1Z4_9STRA</name>
<dbReference type="InterPro" id="IPR000306">
    <property type="entry name" value="Znf_FYVE"/>
</dbReference>
<dbReference type="InterPro" id="IPR017455">
    <property type="entry name" value="Znf_FYVE-rel"/>
</dbReference>
<feature type="region of interest" description="Disordered" evidence="5">
    <location>
        <begin position="362"/>
        <end position="393"/>
    </location>
</feature>
<evidence type="ECO:0000259" key="6">
    <source>
        <dbReference type="PROSITE" id="PS50178"/>
    </source>
</evidence>
<evidence type="ECO:0000259" key="7">
    <source>
        <dbReference type="PROSITE" id="PS50848"/>
    </source>
</evidence>
<sequence length="422" mass="48254">MKSKQPKWKKFHCPPLSVTRKKQITDEANRACDELLRFSAGEAFEKSAKSSGLSYNSDKDDDDDDDCRKVSNGNIRNTWEVFVSKRSRSSRKARKCGAGVYYFRGITQLEASIEEIMDLYDVDMAHPNIQLQKKLSPDILHSVVLYEIQQYQREDSTVFIGIRWSAMRSSYVMVRNRDFCYLEIQRRFTLPDGCRGFARCLHSVKIKSCPDMETSHGFVRGSIYRSGIVFLESKRDRKTLDIVQAVCTDLKGNVPQWVATKGLKQRLMSLEHFKKYVNMKRVANQTFARRSQLITPGKVKTCFVCVDDIGTFKRRYNCQKCGEVICGRCKLTINADIPVVGKMKLTICSLCSHAINRSALPDNNSDDGEEIGHRPYSANSTYQHRNSDDGAPKRRRALSLHSFHTANFDQTSLQSSILARDF</sequence>
<dbReference type="EMBL" id="CANTFM010001842">
    <property type="protein sequence ID" value="CAI5743225.1"/>
    <property type="molecule type" value="Genomic_DNA"/>
</dbReference>
<protein>
    <recommendedName>
        <fullName evidence="10">FYVE-type domain-containing protein</fullName>
    </recommendedName>
</protein>
<keyword evidence="1" id="KW-0479">Metal-binding</keyword>
<dbReference type="Gene3D" id="3.30.530.20">
    <property type="match status" value="1"/>
</dbReference>
<comment type="caution">
    <text evidence="8">The sequence shown here is derived from an EMBL/GenBank/DDBJ whole genome shotgun (WGS) entry which is preliminary data.</text>
</comment>
<feature type="region of interest" description="Disordered" evidence="5">
    <location>
        <begin position="44"/>
        <end position="69"/>
    </location>
</feature>
<proteinExistence type="predicted"/>
<evidence type="ECO:0000313" key="8">
    <source>
        <dbReference type="EMBL" id="CAI5743225.1"/>
    </source>
</evidence>
<feature type="domain" description="FYVE-type" evidence="6">
    <location>
        <begin position="296"/>
        <end position="356"/>
    </location>
</feature>
<dbReference type="InterPro" id="IPR002913">
    <property type="entry name" value="START_lipid-bd_dom"/>
</dbReference>
<evidence type="ECO:0000256" key="3">
    <source>
        <dbReference type="ARBA" id="ARBA00022833"/>
    </source>
</evidence>
<gene>
    <name evidence="8" type="ORF">PDE001_LOCUS8614</name>
</gene>
<dbReference type="InterPro" id="IPR023393">
    <property type="entry name" value="START-like_dom_sf"/>
</dbReference>
<evidence type="ECO:0000256" key="4">
    <source>
        <dbReference type="PROSITE-ProRule" id="PRU00091"/>
    </source>
</evidence>
<dbReference type="PROSITE" id="PS50178">
    <property type="entry name" value="ZF_FYVE"/>
    <property type="match status" value="1"/>
</dbReference>
<dbReference type="SUPFAM" id="SSF57903">
    <property type="entry name" value="FYVE/PHD zinc finger"/>
    <property type="match status" value="1"/>
</dbReference>
<dbReference type="GO" id="GO:0008270">
    <property type="term" value="F:zinc ion binding"/>
    <property type="evidence" value="ECO:0007669"/>
    <property type="project" value="UniProtKB-KW"/>
</dbReference>
<dbReference type="SUPFAM" id="SSF55961">
    <property type="entry name" value="Bet v1-like"/>
    <property type="match status" value="1"/>
</dbReference>
<accession>A0AAV0V1Z4</accession>
<keyword evidence="3" id="KW-0862">Zinc</keyword>
<evidence type="ECO:0000256" key="5">
    <source>
        <dbReference type="SAM" id="MobiDB-lite"/>
    </source>
</evidence>
<dbReference type="InterPro" id="IPR011011">
    <property type="entry name" value="Znf_FYVE_PHD"/>
</dbReference>
<feature type="domain" description="START" evidence="7">
    <location>
        <begin position="173"/>
        <end position="263"/>
    </location>
</feature>
<dbReference type="InterPro" id="IPR052727">
    <property type="entry name" value="Rab4/Rab5_effector"/>
</dbReference>
<dbReference type="Pfam" id="PF01852">
    <property type="entry name" value="START"/>
    <property type="match status" value="1"/>
</dbReference>
<dbReference type="GO" id="GO:0008289">
    <property type="term" value="F:lipid binding"/>
    <property type="evidence" value="ECO:0007669"/>
    <property type="project" value="InterPro"/>
</dbReference>
<dbReference type="Proteomes" id="UP001162029">
    <property type="component" value="Unassembled WGS sequence"/>
</dbReference>
<evidence type="ECO:0008006" key="10">
    <source>
        <dbReference type="Google" id="ProtNLM"/>
    </source>
</evidence>
<evidence type="ECO:0000313" key="9">
    <source>
        <dbReference type="Proteomes" id="UP001162029"/>
    </source>
</evidence>
<reference evidence="8" key="1">
    <citation type="submission" date="2022-12" db="EMBL/GenBank/DDBJ databases">
        <authorList>
            <person name="Webb A."/>
        </authorList>
    </citation>
    <scope>NUCLEOTIDE SEQUENCE</scope>
    <source>
        <strain evidence="8">Pd1</strain>
    </source>
</reference>
<keyword evidence="2 4" id="KW-0863">Zinc-finger</keyword>
<evidence type="ECO:0000256" key="2">
    <source>
        <dbReference type="ARBA" id="ARBA00022771"/>
    </source>
</evidence>
<dbReference type="Gene3D" id="3.30.40.10">
    <property type="entry name" value="Zinc/RING finger domain, C3HC4 (zinc finger)"/>
    <property type="match status" value="1"/>
</dbReference>
<dbReference type="Pfam" id="PF01363">
    <property type="entry name" value="FYVE"/>
    <property type="match status" value="1"/>
</dbReference>
<dbReference type="InterPro" id="IPR013083">
    <property type="entry name" value="Znf_RING/FYVE/PHD"/>
</dbReference>
<dbReference type="PROSITE" id="PS50848">
    <property type="entry name" value="START"/>
    <property type="match status" value="1"/>
</dbReference>
<dbReference type="AlphaFoldDB" id="A0AAV0V1Z4"/>
<organism evidence="8 9">
    <name type="scientific">Peronospora destructor</name>
    <dbReference type="NCBI Taxonomy" id="86335"/>
    <lineage>
        <taxon>Eukaryota</taxon>
        <taxon>Sar</taxon>
        <taxon>Stramenopiles</taxon>
        <taxon>Oomycota</taxon>
        <taxon>Peronosporomycetes</taxon>
        <taxon>Peronosporales</taxon>
        <taxon>Peronosporaceae</taxon>
        <taxon>Peronospora</taxon>
    </lineage>
</organism>
<evidence type="ECO:0000256" key="1">
    <source>
        <dbReference type="ARBA" id="ARBA00022723"/>
    </source>
</evidence>
<dbReference type="PANTHER" id="PTHR13510">
    <property type="entry name" value="FYVE-FINGER-CONTAINING RAB5 EFFECTOR PROTEIN RABENOSYN-5-RELATED"/>
    <property type="match status" value="1"/>
</dbReference>
<keyword evidence="9" id="KW-1185">Reference proteome</keyword>
<dbReference type="PANTHER" id="PTHR13510:SF44">
    <property type="entry name" value="RABENOSYN-5"/>
    <property type="match status" value="1"/>
</dbReference>